<comment type="pathway">
    <text evidence="2">Lipid metabolism; sphingolipid metabolism.</text>
</comment>
<evidence type="ECO:0000256" key="7">
    <source>
        <dbReference type="PROSITE-ProRule" id="PRU00205"/>
    </source>
</evidence>
<feature type="transmembrane region" description="Helical" evidence="9">
    <location>
        <begin position="33"/>
        <end position="62"/>
    </location>
</feature>
<evidence type="ECO:0000256" key="6">
    <source>
        <dbReference type="ARBA" id="ARBA00023136"/>
    </source>
</evidence>
<evidence type="ECO:0000259" key="10">
    <source>
        <dbReference type="PROSITE" id="PS50922"/>
    </source>
</evidence>
<dbReference type="Proteomes" id="UP000887575">
    <property type="component" value="Unassembled WGS sequence"/>
</dbReference>
<feature type="transmembrane region" description="Helical" evidence="9">
    <location>
        <begin position="272"/>
        <end position="292"/>
    </location>
</feature>
<dbReference type="InterPro" id="IPR006634">
    <property type="entry name" value="TLC-dom"/>
</dbReference>
<dbReference type="SMART" id="SM00724">
    <property type="entry name" value="TLC"/>
    <property type="match status" value="1"/>
</dbReference>
<dbReference type="PROSITE" id="PS50922">
    <property type="entry name" value="TLC"/>
    <property type="match status" value="1"/>
</dbReference>
<comment type="subcellular location">
    <subcellularLocation>
        <location evidence="1">Membrane</location>
        <topology evidence="1">Multi-pass membrane protein</topology>
    </subcellularLocation>
</comment>
<keyword evidence="11" id="KW-1185">Reference proteome</keyword>
<feature type="region of interest" description="Disordered" evidence="8">
    <location>
        <begin position="307"/>
        <end position="327"/>
    </location>
</feature>
<evidence type="ECO:0000256" key="2">
    <source>
        <dbReference type="ARBA" id="ARBA00004760"/>
    </source>
</evidence>
<reference evidence="12" key="1">
    <citation type="submission" date="2024-02" db="UniProtKB">
        <authorList>
            <consortium name="WormBaseParasite"/>
        </authorList>
    </citation>
    <scope>IDENTIFICATION</scope>
</reference>
<evidence type="ECO:0000256" key="5">
    <source>
        <dbReference type="ARBA" id="ARBA00022989"/>
    </source>
</evidence>
<evidence type="ECO:0000256" key="8">
    <source>
        <dbReference type="SAM" id="MobiDB-lite"/>
    </source>
</evidence>
<dbReference type="Pfam" id="PF03798">
    <property type="entry name" value="TRAM_LAG1_CLN8"/>
    <property type="match status" value="1"/>
</dbReference>
<keyword evidence="5 9" id="KW-1133">Transmembrane helix</keyword>
<feature type="transmembrane region" description="Helical" evidence="9">
    <location>
        <begin position="177"/>
        <end position="195"/>
    </location>
</feature>
<proteinExistence type="predicted"/>
<evidence type="ECO:0000256" key="1">
    <source>
        <dbReference type="ARBA" id="ARBA00004141"/>
    </source>
</evidence>
<evidence type="ECO:0000313" key="12">
    <source>
        <dbReference type="WBParaSite" id="MBELARI_LOCUS13365"/>
    </source>
</evidence>
<name>A0AAF3EHA5_9BILA</name>
<dbReference type="PANTHER" id="PTHR12560">
    <property type="entry name" value="LONGEVITY ASSURANCE FACTOR 1 LAG1"/>
    <property type="match status" value="1"/>
</dbReference>
<feature type="transmembrane region" description="Helical" evidence="9">
    <location>
        <begin position="137"/>
        <end position="157"/>
    </location>
</feature>
<dbReference type="PANTHER" id="PTHR12560:SF21">
    <property type="entry name" value="CERAMIDE SYNTHASE HYL-2"/>
    <property type="match status" value="1"/>
</dbReference>
<evidence type="ECO:0000256" key="3">
    <source>
        <dbReference type="ARBA" id="ARBA00004991"/>
    </source>
</evidence>
<dbReference type="InterPro" id="IPR016439">
    <property type="entry name" value="Lag1/Lac1-like"/>
</dbReference>
<feature type="transmembrane region" description="Helical" evidence="9">
    <location>
        <begin position="215"/>
        <end position="237"/>
    </location>
</feature>
<dbReference type="AlphaFoldDB" id="A0AAF3EHA5"/>
<dbReference type="GO" id="GO:0050291">
    <property type="term" value="F:sphingosine N-acyltransferase activity"/>
    <property type="evidence" value="ECO:0007669"/>
    <property type="project" value="InterPro"/>
</dbReference>
<sequence length="327" mass="38756">MGIWDPSLWLPKEVTWETLESTETVLYPASRDVYIAMGIGVILVCFRILLESYVFVPIGWYFGWIKQPLQERIQTHLRGGFMGKSRLKRVSECGWRFFMFISMFTAGYFVLRDQPQFYDVTECWKNWPSHHLPTKVYWYYTIETAFYWSLLFGHLFFDVRRHDFLQMLIHHTVTLGLLYISWTMNMVRVGTLILFSHDAADIFLELGKLFRYANWQSLLTADFIVLLIVWLATRLYYYPFWIIRSIVFDAPQLIQSDYSWANLTQKPIVPRVLMVMLCTLLVLHCFWTYILFRIGYQAATTPVGVDDIREESETDSEDEGPAKKKEN</sequence>
<protein>
    <submittedName>
        <fullName evidence="12">TLC domain-containing protein</fullName>
    </submittedName>
</protein>
<keyword evidence="4 7" id="KW-0812">Transmembrane</keyword>
<dbReference type="WBParaSite" id="MBELARI_LOCUS13365">
    <property type="protein sequence ID" value="MBELARI_LOCUS13365"/>
    <property type="gene ID" value="MBELARI_LOCUS13365"/>
</dbReference>
<keyword evidence="6 7" id="KW-0472">Membrane</keyword>
<evidence type="ECO:0000313" key="11">
    <source>
        <dbReference type="Proteomes" id="UP000887575"/>
    </source>
</evidence>
<evidence type="ECO:0000256" key="9">
    <source>
        <dbReference type="SAM" id="Phobius"/>
    </source>
</evidence>
<dbReference type="GO" id="GO:0046513">
    <property type="term" value="P:ceramide biosynthetic process"/>
    <property type="evidence" value="ECO:0007669"/>
    <property type="project" value="InterPro"/>
</dbReference>
<comment type="pathway">
    <text evidence="3">Sphingolipid metabolism.</text>
</comment>
<evidence type="ECO:0000256" key="4">
    <source>
        <dbReference type="ARBA" id="ARBA00022692"/>
    </source>
</evidence>
<dbReference type="PIRSF" id="PIRSF005225">
    <property type="entry name" value="LAG1_LAC1"/>
    <property type="match status" value="1"/>
</dbReference>
<accession>A0AAF3EHA5</accession>
<feature type="transmembrane region" description="Helical" evidence="9">
    <location>
        <begin position="93"/>
        <end position="111"/>
    </location>
</feature>
<dbReference type="GO" id="GO:0016020">
    <property type="term" value="C:membrane"/>
    <property type="evidence" value="ECO:0007669"/>
    <property type="project" value="UniProtKB-SubCell"/>
</dbReference>
<feature type="compositionally biased region" description="Acidic residues" evidence="8">
    <location>
        <begin position="308"/>
        <end position="319"/>
    </location>
</feature>
<feature type="domain" description="TLC" evidence="10">
    <location>
        <begin position="88"/>
        <end position="300"/>
    </location>
</feature>
<organism evidence="11 12">
    <name type="scientific">Mesorhabditis belari</name>
    <dbReference type="NCBI Taxonomy" id="2138241"/>
    <lineage>
        <taxon>Eukaryota</taxon>
        <taxon>Metazoa</taxon>
        <taxon>Ecdysozoa</taxon>
        <taxon>Nematoda</taxon>
        <taxon>Chromadorea</taxon>
        <taxon>Rhabditida</taxon>
        <taxon>Rhabditina</taxon>
        <taxon>Rhabditomorpha</taxon>
        <taxon>Rhabditoidea</taxon>
        <taxon>Rhabditidae</taxon>
        <taxon>Mesorhabditinae</taxon>
        <taxon>Mesorhabditis</taxon>
    </lineage>
</organism>